<dbReference type="InterPro" id="IPR036352">
    <property type="entry name" value="Semap_dom_sf"/>
</dbReference>
<dbReference type="SUPFAM" id="SSF101912">
    <property type="entry name" value="Sema domain"/>
    <property type="match status" value="1"/>
</dbReference>
<dbReference type="PANTHER" id="PTHR11036">
    <property type="entry name" value="SEMAPHORIN"/>
    <property type="match status" value="1"/>
</dbReference>
<dbReference type="Proteomes" id="UP000314294">
    <property type="component" value="Unassembled WGS sequence"/>
</dbReference>
<dbReference type="EMBL" id="SRLO01000828">
    <property type="protein sequence ID" value="TNN45722.1"/>
    <property type="molecule type" value="Genomic_DNA"/>
</dbReference>
<keyword evidence="6" id="KW-1185">Reference proteome</keyword>
<evidence type="ECO:0000313" key="6">
    <source>
        <dbReference type="Proteomes" id="UP000314294"/>
    </source>
</evidence>
<dbReference type="GO" id="GO:0071526">
    <property type="term" value="P:semaphorin-plexin signaling pathway"/>
    <property type="evidence" value="ECO:0007669"/>
    <property type="project" value="TreeGrafter"/>
</dbReference>
<evidence type="ECO:0000256" key="3">
    <source>
        <dbReference type="SAM" id="MobiDB-lite"/>
    </source>
</evidence>
<dbReference type="GO" id="GO:0005886">
    <property type="term" value="C:plasma membrane"/>
    <property type="evidence" value="ECO:0007669"/>
    <property type="project" value="TreeGrafter"/>
</dbReference>
<name>A0A4Z2FZD9_9TELE</name>
<reference evidence="5 6" key="1">
    <citation type="submission" date="2019-03" db="EMBL/GenBank/DDBJ databases">
        <title>First draft genome of Liparis tanakae, snailfish: a comprehensive survey of snailfish specific genes.</title>
        <authorList>
            <person name="Kim W."/>
            <person name="Song I."/>
            <person name="Jeong J.-H."/>
            <person name="Kim D."/>
            <person name="Kim S."/>
            <person name="Ryu S."/>
            <person name="Song J.Y."/>
            <person name="Lee S.K."/>
        </authorList>
    </citation>
    <scope>NUCLEOTIDE SEQUENCE [LARGE SCALE GENOMIC DNA]</scope>
    <source>
        <tissue evidence="5">Muscle</tissue>
    </source>
</reference>
<evidence type="ECO:0000256" key="2">
    <source>
        <dbReference type="PROSITE-ProRule" id="PRU00352"/>
    </source>
</evidence>
<dbReference type="SMART" id="SM00630">
    <property type="entry name" value="Sema"/>
    <property type="match status" value="1"/>
</dbReference>
<dbReference type="GO" id="GO:0030335">
    <property type="term" value="P:positive regulation of cell migration"/>
    <property type="evidence" value="ECO:0007669"/>
    <property type="project" value="TreeGrafter"/>
</dbReference>
<dbReference type="GO" id="GO:0007411">
    <property type="term" value="P:axon guidance"/>
    <property type="evidence" value="ECO:0007669"/>
    <property type="project" value="TreeGrafter"/>
</dbReference>
<feature type="domain" description="Sema" evidence="4">
    <location>
        <begin position="1"/>
        <end position="281"/>
    </location>
</feature>
<dbReference type="OrthoDB" id="9988752at2759"/>
<dbReference type="GO" id="GO:0045499">
    <property type="term" value="F:chemorepellent activity"/>
    <property type="evidence" value="ECO:0007669"/>
    <property type="project" value="TreeGrafter"/>
</dbReference>
<feature type="region of interest" description="Disordered" evidence="3">
    <location>
        <begin position="210"/>
        <end position="232"/>
    </location>
</feature>
<dbReference type="PROSITE" id="PS51004">
    <property type="entry name" value="SEMA"/>
    <property type="match status" value="1"/>
</dbReference>
<comment type="caution">
    <text evidence="5">The sequence shown here is derived from an EMBL/GenBank/DDBJ whole genome shotgun (WGS) entry which is preliminary data.</text>
</comment>
<dbReference type="Gene3D" id="2.130.10.10">
    <property type="entry name" value="YVTN repeat-like/Quinoprotein amine dehydrogenase"/>
    <property type="match status" value="1"/>
</dbReference>
<dbReference type="InterPro" id="IPR027231">
    <property type="entry name" value="Semaphorin"/>
</dbReference>
<keyword evidence="1" id="KW-0325">Glycoprotein</keyword>
<dbReference type="InterPro" id="IPR015943">
    <property type="entry name" value="WD40/YVTN_repeat-like_dom_sf"/>
</dbReference>
<dbReference type="AlphaFoldDB" id="A0A4Z2FZD9"/>
<proteinExistence type="predicted"/>
<evidence type="ECO:0000256" key="1">
    <source>
        <dbReference type="ARBA" id="ARBA00023180"/>
    </source>
</evidence>
<dbReference type="PANTHER" id="PTHR11036:SF27">
    <property type="entry name" value="SEMAPHORIN-3F"/>
    <property type="match status" value="1"/>
</dbReference>
<evidence type="ECO:0000313" key="5">
    <source>
        <dbReference type="EMBL" id="TNN45722.1"/>
    </source>
</evidence>
<gene>
    <name evidence="5" type="primary">Sema3f_1</name>
    <name evidence="5" type="ORF">EYF80_044073</name>
</gene>
<dbReference type="InterPro" id="IPR001627">
    <property type="entry name" value="Semap_dom"/>
</dbReference>
<dbReference type="GO" id="GO:0030215">
    <property type="term" value="F:semaphorin receptor binding"/>
    <property type="evidence" value="ECO:0007669"/>
    <property type="project" value="InterPro"/>
</dbReference>
<dbReference type="GO" id="GO:0005615">
    <property type="term" value="C:extracellular space"/>
    <property type="evidence" value="ECO:0007669"/>
    <property type="project" value="TreeGrafter"/>
</dbReference>
<accession>A0A4Z2FZD9</accession>
<sequence>MQDVPPISPPPPPPPPPAGMWCSLSHRGGEDSCQQLCLHGRTGVAKAERYSACGLLTKGFGKKILGFSPPHEEIFHLEPGKVESGKGKCSYDPNLNSVSALINGELYAGVYVDFMGTDSAIFRTLGTKTAMRTDQYNSRWLNDPTFIHVHLIPDSAERNDDKLYFFFREKSSEMGQTPVTQSRIGRICLVCTQWAGVFVFRGCKHNEKKKNLQQYEEDEEEEKKAGGGGGGRASVWPTLTCWNPHVSLTFPSTMHPSVWGEVALSDLRPRDPLTSSPPVVR</sequence>
<organism evidence="5 6">
    <name type="scientific">Liparis tanakae</name>
    <name type="common">Tanaka's snailfish</name>
    <dbReference type="NCBI Taxonomy" id="230148"/>
    <lineage>
        <taxon>Eukaryota</taxon>
        <taxon>Metazoa</taxon>
        <taxon>Chordata</taxon>
        <taxon>Craniata</taxon>
        <taxon>Vertebrata</taxon>
        <taxon>Euteleostomi</taxon>
        <taxon>Actinopterygii</taxon>
        <taxon>Neopterygii</taxon>
        <taxon>Teleostei</taxon>
        <taxon>Neoteleostei</taxon>
        <taxon>Acanthomorphata</taxon>
        <taxon>Eupercaria</taxon>
        <taxon>Perciformes</taxon>
        <taxon>Cottioidei</taxon>
        <taxon>Cottales</taxon>
        <taxon>Liparidae</taxon>
        <taxon>Liparis</taxon>
    </lineage>
</organism>
<dbReference type="GO" id="GO:0001755">
    <property type="term" value="P:neural crest cell migration"/>
    <property type="evidence" value="ECO:0007669"/>
    <property type="project" value="TreeGrafter"/>
</dbReference>
<protein>
    <submittedName>
        <fullName evidence="5">Semaphorin-3F</fullName>
    </submittedName>
</protein>
<evidence type="ECO:0000259" key="4">
    <source>
        <dbReference type="PROSITE" id="PS51004"/>
    </source>
</evidence>
<comment type="caution">
    <text evidence="2">Lacks conserved residue(s) required for the propagation of feature annotation.</text>
</comment>